<comment type="caution">
    <text evidence="1">The sequence shown here is derived from an EMBL/GenBank/DDBJ whole genome shotgun (WGS) entry which is preliminary data.</text>
</comment>
<dbReference type="AlphaFoldDB" id="A0A8S1RTQ1"/>
<name>A0A8S1RTQ1_9CILI</name>
<dbReference type="EMBL" id="CAJJDN010000273">
    <property type="protein sequence ID" value="CAD8130269.1"/>
    <property type="molecule type" value="Genomic_DNA"/>
</dbReference>
<organism evidence="1 2">
    <name type="scientific">Paramecium sonneborni</name>
    <dbReference type="NCBI Taxonomy" id="65129"/>
    <lineage>
        <taxon>Eukaryota</taxon>
        <taxon>Sar</taxon>
        <taxon>Alveolata</taxon>
        <taxon>Ciliophora</taxon>
        <taxon>Intramacronucleata</taxon>
        <taxon>Oligohymenophorea</taxon>
        <taxon>Peniculida</taxon>
        <taxon>Parameciidae</taxon>
        <taxon>Paramecium</taxon>
    </lineage>
</organism>
<proteinExistence type="predicted"/>
<sequence>MNVEQVLFSKQLVVMDIRKVLGSYYKIYEKGRIKLTQKGARLNLYFIDQDTQEVLGFVELP</sequence>
<keyword evidence="2" id="KW-1185">Reference proteome</keyword>
<protein>
    <submittedName>
        <fullName evidence="1">Uncharacterized protein</fullName>
    </submittedName>
</protein>
<dbReference type="Proteomes" id="UP000692954">
    <property type="component" value="Unassembled WGS sequence"/>
</dbReference>
<reference evidence="1" key="1">
    <citation type="submission" date="2021-01" db="EMBL/GenBank/DDBJ databases">
        <authorList>
            <consortium name="Genoscope - CEA"/>
            <person name="William W."/>
        </authorList>
    </citation>
    <scope>NUCLEOTIDE SEQUENCE</scope>
</reference>
<evidence type="ECO:0000313" key="1">
    <source>
        <dbReference type="EMBL" id="CAD8130269.1"/>
    </source>
</evidence>
<accession>A0A8S1RTQ1</accession>
<evidence type="ECO:0000313" key="2">
    <source>
        <dbReference type="Proteomes" id="UP000692954"/>
    </source>
</evidence>
<gene>
    <name evidence="1" type="ORF">PSON_ATCC_30995.1.T2730005</name>
</gene>